<dbReference type="PANTHER" id="PTHR30485">
    <property type="entry name" value="NI/FE-HYDROGENASE 1 B-TYPE CYTOCHROME SUBUNIT"/>
    <property type="match status" value="1"/>
</dbReference>
<evidence type="ECO:0000259" key="7">
    <source>
        <dbReference type="Pfam" id="PF01292"/>
    </source>
</evidence>
<evidence type="ECO:0000256" key="6">
    <source>
        <dbReference type="SAM" id="Phobius"/>
    </source>
</evidence>
<evidence type="ECO:0000313" key="9">
    <source>
        <dbReference type="Proteomes" id="UP000005104"/>
    </source>
</evidence>
<dbReference type="HOGENOM" id="CLU_075520_2_0_9"/>
<dbReference type="GO" id="GO:0009055">
    <property type="term" value="F:electron transfer activity"/>
    <property type="evidence" value="ECO:0007669"/>
    <property type="project" value="InterPro"/>
</dbReference>
<keyword evidence="5 6" id="KW-0472">Membrane</keyword>
<dbReference type="InterPro" id="IPR011577">
    <property type="entry name" value="Cyt_b561_bac/Ni-Hgenase"/>
</dbReference>
<dbReference type="eggNOG" id="COG4117">
    <property type="taxonomic scope" value="Bacteria"/>
</dbReference>
<dbReference type="OrthoDB" id="1796079at2"/>
<dbReference type="PANTHER" id="PTHR30485:SF1">
    <property type="entry name" value="CYTOCHROME YDHU-RELATED"/>
    <property type="match status" value="1"/>
</dbReference>
<dbReference type="InterPro" id="IPR051542">
    <property type="entry name" value="Hydrogenase_cytochrome"/>
</dbReference>
<sequence length="218" mass="25328">MKHHVKLRKPLMKQLKKGNVKGIFVHSQPIWVRIFHWGFALSLTGVIFSGLQLHKPASFLALNFSKVLTTHLVFCWLAMGFLAIRITDALLRRDDSLIPRIQDLKHFPQLMAYYFFLRSSPPPSRKYNSGQLIIYTSWLLLFLVSSLLGLASYWQGEHLIWVWKAVGGFQVIRWIKFIASIYFLTTIPLHIYLSVTEDISRLQAMVTGYERKPSPNNR</sequence>
<keyword evidence="3 6" id="KW-0812">Transmembrane</keyword>
<comment type="subcellular location">
    <subcellularLocation>
        <location evidence="1">Cell membrane</location>
        <topology evidence="1">Multi-pass membrane protein</topology>
    </subcellularLocation>
</comment>
<evidence type="ECO:0000256" key="4">
    <source>
        <dbReference type="ARBA" id="ARBA00022989"/>
    </source>
</evidence>
<dbReference type="EMBL" id="CM001441">
    <property type="protein sequence ID" value="EHQ87521.1"/>
    <property type="molecule type" value="Genomic_DNA"/>
</dbReference>
<dbReference type="AlphaFoldDB" id="H5XRY4"/>
<dbReference type="GO" id="GO:0020037">
    <property type="term" value="F:heme binding"/>
    <property type="evidence" value="ECO:0007669"/>
    <property type="project" value="TreeGrafter"/>
</dbReference>
<feature type="transmembrane region" description="Helical" evidence="6">
    <location>
        <begin position="30"/>
        <end position="51"/>
    </location>
</feature>
<dbReference type="InterPro" id="IPR016174">
    <property type="entry name" value="Di-haem_cyt_TM"/>
</dbReference>
<evidence type="ECO:0000256" key="2">
    <source>
        <dbReference type="ARBA" id="ARBA00022475"/>
    </source>
</evidence>
<evidence type="ECO:0000256" key="5">
    <source>
        <dbReference type="ARBA" id="ARBA00023136"/>
    </source>
</evidence>
<feature type="transmembrane region" description="Helical" evidence="6">
    <location>
        <begin position="174"/>
        <end position="195"/>
    </location>
</feature>
<feature type="transmembrane region" description="Helical" evidence="6">
    <location>
        <begin position="71"/>
        <end position="91"/>
    </location>
</feature>
<dbReference type="GO" id="GO:0022904">
    <property type="term" value="P:respiratory electron transport chain"/>
    <property type="evidence" value="ECO:0007669"/>
    <property type="project" value="InterPro"/>
</dbReference>
<accession>H5XRY4</accession>
<feature type="domain" description="Cytochrome b561 bacterial/Ni-hydrogenase" evidence="7">
    <location>
        <begin position="28"/>
        <end position="208"/>
    </location>
</feature>
<evidence type="ECO:0000313" key="8">
    <source>
        <dbReference type="EMBL" id="EHQ87521.1"/>
    </source>
</evidence>
<keyword evidence="4 6" id="KW-1133">Transmembrane helix</keyword>
<feature type="transmembrane region" description="Helical" evidence="6">
    <location>
        <begin position="132"/>
        <end position="154"/>
    </location>
</feature>
<protein>
    <submittedName>
        <fullName evidence="8">Thiosulfate reductase cytochrome B subunit (Membrane anchoring protein)</fullName>
    </submittedName>
</protein>
<name>H5XRY4_9FIRM</name>
<dbReference type="SUPFAM" id="SSF81342">
    <property type="entry name" value="Transmembrane di-heme cytochromes"/>
    <property type="match status" value="1"/>
</dbReference>
<organism evidence="8 9">
    <name type="scientific">Desulfosporosinus youngiae DSM 17734</name>
    <dbReference type="NCBI Taxonomy" id="768710"/>
    <lineage>
        <taxon>Bacteria</taxon>
        <taxon>Bacillati</taxon>
        <taxon>Bacillota</taxon>
        <taxon>Clostridia</taxon>
        <taxon>Eubacteriales</taxon>
        <taxon>Desulfitobacteriaceae</taxon>
        <taxon>Desulfosporosinus</taxon>
    </lineage>
</organism>
<evidence type="ECO:0000256" key="3">
    <source>
        <dbReference type="ARBA" id="ARBA00022692"/>
    </source>
</evidence>
<dbReference type="Gene3D" id="1.20.950.20">
    <property type="entry name" value="Transmembrane di-heme cytochromes, Chain C"/>
    <property type="match status" value="1"/>
</dbReference>
<proteinExistence type="predicted"/>
<dbReference type="Proteomes" id="UP000005104">
    <property type="component" value="Chromosome"/>
</dbReference>
<dbReference type="GO" id="GO:0005886">
    <property type="term" value="C:plasma membrane"/>
    <property type="evidence" value="ECO:0007669"/>
    <property type="project" value="UniProtKB-SubCell"/>
</dbReference>
<reference evidence="8 9" key="1">
    <citation type="submission" date="2011-11" db="EMBL/GenBank/DDBJ databases">
        <title>The Noncontiguous Finished genome of Desulfosporosinus youngiae DSM 17734.</title>
        <authorList>
            <consortium name="US DOE Joint Genome Institute (JGI-PGF)"/>
            <person name="Lucas S."/>
            <person name="Han J."/>
            <person name="Lapidus A."/>
            <person name="Cheng J.-F."/>
            <person name="Goodwin L."/>
            <person name="Pitluck S."/>
            <person name="Peters L."/>
            <person name="Ovchinnikova G."/>
            <person name="Lu M."/>
            <person name="Land M.L."/>
            <person name="Hauser L."/>
            <person name="Pester M."/>
            <person name="Spring S."/>
            <person name="Ollivier B."/>
            <person name="Rattei T."/>
            <person name="Klenk H.-P."/>
            <person name="Wagner M."/>
            <person name="Loy A."/>
            <person name="Woyke T.J."/>
        </authorList>
    </citation>
    <scope>NUCLEOTIDE SEQUENCE [LARGE SCALE GENOMIC DNA]</scope>
    <source>
        <strain evidence="8 9">DSM 17734</strain>
    </source>
</reference>
<evidence type="ECO:0000256" key="1">
    <source>
        <dbReference type="ARBA" id="ARBA00004651"/>
    </source>
</evidence>
<gene>
    <name evidence="8" type="ORF">DesyoDRAFT_0326</name>
</gene>
<keyword evidence="2" id="KW-1003">Cell membrane</keyword>
<dbReference type="Pfam" id="PF01292">
    <property type="entry name" value="Ni_hydr_CYTB"/>
    <property type="match status" value="1"/>
</dbReference>
<keyword evidence="9" id="KW-1185">Reference proteome</keyword>
<dbReference type="STRING" id="768710.DesyoDRAFT_0326"/>